<comment type="catalytic activity">
    <reaction evidence="8 9">
        <text>D-gluconate + ATP = 6-phospho-D-gluconate + ADP + H(+)</text>
        <dbReference type="Rhea" id="RHEA:19433"/>
        <dbReference type="ChEBI" id="CHEBI:15378"/>
        <dbReference type="ChEBI" id="CHEBI:18391"/>
        <dbReference type="ChEBI" id="CHEBI:30616"/>
        <dbReference type="ChEBI" id="CHEBI:58759"/>
        <dbReference type="ChEBI" id="CHEBI:456216"/>
        <dbReference type="EC" id="2.7.1.12"/>
    </reaction>
</comment>
<reference evidence="10 11" key="1">
    <citation type="journal article" date="2011" name="Int. J. Syst. Evol. Microbiol.">
        <title>Zhongshania antarctica gen. nov., sp. nov. and Zhongshania guokunii sp. nov., gammaproteobacteria respectively isolated from coastal attached (fast) ice and surface seawater of the Antarctic.</title>
        <authorList>
            <person name="Li H.J."/>
            <person name="Zhang X.Y."/>
            <person name="Chen C.X."/>
            <person name="Zhang Y.J."/>
            <person name="Gao Z.M."/>
            <person name="Yu Y."/>
            <person name="Chen X.L."/>
            <person name="Chen B."/>
            <person name="Zhang Y.Z."/>
        </authorList>
    </citation>
    <scope>NUCLEOTIDE SEQUENCE [LARGE SCALE GENOMIC DNA]</scope>
    <source>
        <strain evidence="10 11">15-R06ZXC-3</strain>
    </source>
</reference>
<keyword evidence="7 9" id="KW-0067">ATP-binding</keyword>
<organism evidence="10 11">
    <name type="scientific">Thioclava arctica</name>
    <dbReference type="NCBI Taxonomy" id="3238301"/>
    <lineage>
        <taxon>Bacteria</taxon>
        <taxon>Pseudomonadati</taxon>
        <taxon>Pseudomonadota</taxon>
        <taxon>Alphaproteobacteria</taxon>
        <taxon>Rhodobacterales</taxon>
        <taxon>Paracoccaceae</taxon>
        <taxon>Thioclava</taxon>
    </lineage>
</organism>
<keyword evidence="5 9" id="KW-0547">Nucleotide-binding</keyword>
<dbReference type="Gene3D" id="3.40.50.300">
    <property type="entry name" value="P-loop containing nucleotide triphosphate hydrolases"/>
    <property type="match status" value="1"/>
</dbReference>
<proteinExistence type="inferred from homology"/>
<dbReference type="InterPro" id="IPR006001">
    <property type="entry name" value="Therm_gnt_kin"/>
</dbReference>
<evidence type="ECO:0000256" key="7">
    <source>
        <dbReference type="ARBA" id="ARBA00022840"/>
    </source>
</evidence>
<evidence type="ECO:0000256" key="8">
    <source>
        <dbReference type="ARBA" id="ARBA00048090"/>
    </source>
</evidence>
<evidence type="ECO:0000313" key="11">
    <source>
        <dbReference type="Proteomes" id="UP001557465"/>
    </source>
</evidence>
<evidence type="ECO:0000256" key="2">
    <source>
        <dbReference type="ARBA" id="ARBA00008420"/>
    </source>
</evidence>
<dbReference type="PANTHER" id="PTHR43442">
    <property type="entry name" value="GLUCONOKINASE-RELATED"/>
    <property type="match status" value="1"/>
</dbReference>
<gene>
    <name evidence="10" type="ORF">AB4874_04580</name>
</gene>
<dbReference type="Pfam" id="PF13671">
    <property type="entry name" value="AAA_33"/>
    <property type="match status" value="1"/>
</dbReference>
<evidence type="ECO:0000256" key="5">
    <source>
        <dbReference type="ARBA" id="ARBA00022741"/>
    </source>
</evidence>
<comment type="pathway">
    <text evidence="1">Carbohydrate acid metabolism.</text>
</comment>
<dbReference type="InterPro" id="IPR027417">
    <property type="entry name" value="P-loop_NTPase"/>
</dbReference>
<sequence length="170" mass="18367">MGVSGTGKSTIAKGVAQALGGRFLDADDYHLPANEAQIASGKALDDAMQSEWLDRVSYEVLRVGMLSRQRVIFACSALKHAYRDRLRSKLGKIPIVYLSGTRALIKARLAQRTDYLIPATLLDSQLADLEAPSEEEGALICDIAQPPEQIIAEICRSLQDAALSRGAKIG</sequence>
<evidence type="ECO:0000256" key="6">
    <source>
        <dbReference type="ARBA" id="ARBA00022777"/>
    </source>
</evidence>
<evidence type="ECO:0000313" key="10">
    <source>
        <dbReference type="EMBL" id="MEX1660927.1"/>
    </source>
</evidence>
<evidence type="ECO:0000256" key="3">
    <source>
        <dbReference type="ARBA" id="ARBA00012054"/>
    </source>
</evidence>
<evidence type="ECO:0000256" key="9">
    <source>
        <dbReference type="RuleBase" id="RU363066"/>
    </source>
</evidence>
<dbReference type="SUPFAM" id="SSF52540">
    <property type="entry name" value="P-loop containing nucleoside triphosphate hydrolases"/>
    <property type="match status" value="1"/>
</dbReference>
<keyword evidence="4 9" id="KW-0808">Transferase</keyword>
<accession>A0ABV3THZ7</accession>
<dbReference type="Proteomes" id="UP001557465">
    <property type="component" value="Unassembled WGS sequence"/>
</dbReference>
<dbReference type="CDD" id="cd02021">
    <property type="entry name" value="GntK"/>
    <property type="match status" value="1"/>
</dbReference>
<protein>
    <recommendedName>
        <fullName evidence="3 9">Gluconokinase</fullName>
        <ecNumber evidence="3 9">2.7.1.12</ecNumber>
    </recommendedName>
</protein>
<dbReference type="RefSeq" id="WP_368391112.1">
    <property type="nucleotide sequence ID" value="NZ_JBFRYC010000002.1"/>
</dbReference>
<keyword evidence="6 9" id="KW-0418">Kinase</keyword>
<evidence type="ECO:0000256" key="4">
    <source>
        <dbReference type="ARBA" id="ARBA00022679"/>
    </source>
</evidence>
<dbReference type="EMBL" id="JBFRYC010000002">
    <property type="protein sequence ID" value="MEX1660927.1"/>
    <property type="molecule type" value="Genomic_DNA"/>
</dbReference>
<comment type="similarity">
    <text evidence="2 9">Belongs to the gluconokinase GntK/GntV family.</text>
</comment>
<name>A0ABV3THZ7_9RHOB</name>
<dbReference type="NCBIfam" id="TIGR01313">
    <property type="entry name" value="therm_gnt_kin"/>
    <property type="match status" value="1"/>
</dbReference>
<evidence type="ECO:0000256" key="1">
    <source>
        <dbReference type="ARBA" id="ARBA00004761"/>
    </source>
</evidence>
<keyword evidence="11" id="KW-1185">Reference proteome</keyword>
<comment type="caution">
    <text evidence="10">The sequence shown here is derived from an EMBL/GenBank/DDBJ whole genome shotgun (WGS) entry which is preliminary data.</text>
</comment>
<dbReference type="EC" id="2.7.1.12" evidence="3 9"/>
<dbReference type="PANTHER" id="PTHR43442:SF3">
    <property type="entry name" value="GLUCONOKINASE-RELATED"/>
    <property type="match status" value="1"/>
</dbReference>